<dbReference type="EMBL" id="JBHMEA010000016">
    <property type="protein sequence ID" value="MFB9231361.1"/>
    <property type="molecule type" value="Genomic_DNA"/>
</dbReference>
<dbReference type="PANTHER" id="PTHR22726">
    <property type="entry name" value="METALLOENDOPEPTIDASE OMA1"/>
    <property type="match status" value="1"/>
</dbReference>
<evidence type="ECO:0000259" key="8">
    <source>
        <dbReference type="Pfam" id="PF01435"/>
    </source>
</evidence>
<dbReference type="PANTHER" id="PTHR22726:SF1">
    <property type="entry name" value="METALLOENDOPEPTIDASE OMA1, MITOCHONDRIAL"/>
    <property type="match status" value="1"/>
</dbReference>
<keyword evidence="10" id="KW-1185">Reference proteome</keyword>
<keyword evidence="4 6" id="KW-0862">Zinc</keyword>
<accession>A0ABV5JEP8</accession>
<name>A0ABV5JEP8_9RHOB</name>
<feature type="domain" description="Peptidase M48" evidence="8">
    <location>
        <begin position="56"/>
        <end position="235"/>
    </location>
</feature>
<gene>
    <name evidence="9" type="ORF">ACFFUT_06120</name>
</gene>
<keyword evidence="5 6" id="KW-0482">Metalloprotease</keyword>
<dbReference type="PROSITE" id="PS51257">
    <property type="entry name" value="PROKAR_LIPOPROTEIN"/>
    <property type="match status" value="1"/>
</dbReference>
<evidence type="ECO:0000256" key="4">
    <source>
        <dbReference type="ARBA" id="ARBA00022833"/>
    </source>
</evidence>
<comment type="cofactor">
    <cofactor evidence="6">
        <name>Zn(2+)</name>
        <dbReference type="ChEBI" id="CHEBI:29105"/>
    </cofactor>
    <text evidence="6">Binds 1 zinc ion per subunit.</text>
</comment>
<dbReference type="InterPro" id="IPR051156">
    <property type="entry name" value="Mito/Outer_Membr_Metalloprot"/>
</dbReference>
<dbReference type="RefSeq" id="WP_246531684.1">
    <property type="nucleotide sequence ID" value="NZ_JAGFNU010000005.1"/>
</dbReference>
<protein>
    <submittedName>
        <fullName evidence="9">M48 family metallopeptidase</fullName>
    </submittedName>
</protein>
<evidence type="ECO:0000256" key="7">
    <source>
        <dbReference type="SAM" id="SignalP"/>
    </source>
</evidence>
<dbReference type="Pfam" id="PF01435">
    <property type="entry name" value="Peptidase_M48"/>
    <property type="match status" value="1"/>
</dbReference>
<dbReference type="InterPro" id="IPR001915">
    <property type="entry name" value="Peptidase_M48"/>
</dbReference>
<keyword evidence="2" id="KW-0479">Metal-binding</keyword>
<organism evidence="9 10">
    <name type="scientific">Pseudohalocynthiibacter aestuariivivens</name>
    <dbReference type="NCBI Taxonomy" id="1591409"/>
    <lineage>
        <taxon>Bacteria</taxon>
        <taxon>Pseudomonadati</taxon>
        <taxon>Pseudomonadota</taxon>
        <taxon>Alphaproteobacteria</taxon>
        <taxon>Rhodobacterales</taxon>
        <taxon>Paracoccaceae</taxon>
        <taxon>Pseudohalocynthiibacter</taxon>
    </lineage>
</organism>
<keyword evidence="1 6" id="KW-0645">Protease</keyword>
<dbReference type="Gene3D" id="3.30.2010.10">
    <property type="entry name" value="Metalloproteases ('zincins'), catalytic domain"/>
    <property type="match status" value="1"/>
</dbReference>
<evidence type="ECO:0000313" key="10">
    <source>
        <dbReference type="Proteomes" id="UP001589683"/>
    </source>
</evidence>
<reference evidence="9 10" key="1">
    <citation type="submission" date="2024-09" db="EMBL/GenBank/DDBJ databases">
        <authorList>
            <person name="Sun Q."/>
            <person name="Mori K."/>
        </authorList>
    </citation>
    <scope>NUCLEOTIDE SEQUENCE [LARGE SCALE GENOMIC DNA]</scope>
    <source>
        <strain evidence="9 10">CECT 8726</strain>
    </source>
</reference>
<evidence type="ECO:0000256" key="5">
    <source>
        <dbReference type="ARBA" id="ARBA00023049"/>
    </source>
</evidence>
<feature type="signal peptide" evidence="7">
    <location>
        <begin position="1"/>
        <end position="20"/>
    </location>
</feature>
<evidence type="ECO:0000256" key="3">
    <source>
        <dbReference type="ARBA" id="ARBA00022801"/>
    </source>
</evidence>
<evidence type="ECO:0000256" key="6">
    <source>
        <dbReference type="RuleBase" id="RU003983"/>
    </source>
</evidence>
<comment type="similarity">
    <text evidence="6">Belongs to the peptidase M48 family.</text>
</comment>
<evidence type="ECO:0000313" key="9">
    <source>
        <dbReference type="EMBL" id="MFB9231361.1"/>
    </source>
</evidence>
<proteinExistence type="inferred from homology"/>
<comment type="caution">
    <text evidence="9">The sequence shown here is derived from an EMBL/GenBank/DDBJ whole genome shotgun (WGS) entry which is preliminary data.</text>
</comment>
<evidence type="ECO:0000256" key="2">
    <source>
        <dbReference type="ARBA" id="ARBA00022723"/>
    </source>
</evidence>
<sequence>MMSVNLRMFALIPLTALALAGCEVTTSSTPRTQAPPQQQPKVARLDSATAARNFTAVVRRVEPVAEQICRQRTQGVNCDFKIVVDNRPNQPPNAFQTLDRSGRPVVAFTVALIAEAQNQDELAFVMGHETAHHIAGHIPRTQQSALGGMIIGGIAAAVLGADVKSGQDLGATVGARRYSKDFELEADSLGTRITARAGYNPLRGAQYFNRIPDPGNRFLGSHPPNAQRMEVVRRTAAGL</sequence>
<dbReference type="Proteomes" id="UP001589683">
    <property type="component" value="Unassembled WGS sequence"/>
</dbReference>
<feature type="chain" id="PRO_5046279126" evidence="7">
    <location>
        <begin position="21"/>
        <end position="239"/>
    </location>
</feature>
<dbReference type="CDD" id="cd07324">
    <property type="entry name" value="M48C_Oma1-like"/>
    <property type="match status" value="1"/>
</dbReference>
<evidence type="ECO:0000256" key="1">
    <source>
        <dbReference type="ARBA" id="ARBA00022670"/>
    </source>
</evidence>
<keyword evidence="7" id="KW-0732">Signal</keyword>
<keyword evidence="3 6" id="KW-0378">Hydrolase</keyword>